<name>A0A5C1YKP9_9MICO</name>
<evidence type="ECO:0000256" key="4">
    <source>
        <dbReference type="ARBA" id="ARBA00022833"/>
    </source>
</evidence>
<comment type="cofactor">
    <cofactor evidence="1">
        <name>Mg(2+)</name>
        <dbReference type="ChEBI" id="CHEBI:18420"/>
    </cofactor>
</comment>
<comment type="catalytic activity">
    <reaction evidence="7">
        <text>D-fructose + ATP = D-fructose 6-phosphate + ADP + H(+)</text>
        <dbReference type="Rhea" id="RHEA:16125"/>
        <dbReference type="ChEBI" id="CHEBI:15378"/>
        <dbReference type="ChEBI" id="CHEBI:30616"/>
        <dbReference type="ChEBI" id="CHEBI:37721"/>
        <dbReference type="ChEBI" id="CHEBI:61527"/>
        <dbReference type="ChEBI" id="CHEBI:456216"/>
        <dbReference type="EC" id="2.7.1.4"/>
    </reaction>
</comment>
<dbReference type="EC" id="2.7.1.4" evidence="6"/>
<evidence type="ECO:0000256" key="7">
    <source>
        <dbReference type="ARBA" id="ARBA00048451"/>
    </source>
</evidence>
<dbReference type="Proteomes" id="UP000324678">
    <property type="component" value="Chromosome"/>
</dbReference>
<reference evidence="8 9" key="1">
    <citation type="submission" date="2019-09" db="EMBL/GenBank/DDBJ databases">
        <title>Genome sequencing of strain KACC 19306.</title>
        <authorList>
            <person name="Heo J."/>
            <person name="Kim S.-J."/>
            <person name="Kim J.-S."/>
            <person name="Hong S.-B."/>
            <person name="Kwon S.-W."/>
        </authorList>
    </citation>
    <scope>NUCLEOTIDE SEQUENCE [LARGE SCALE GENOMIC DNA]</scope>
    <source>
        <strain evidence="8 9">KACC 19306</strain>
    </source>
</reference>
<organism evidence="8 9">
    <name type="scientific">Agromyces intestinalis</name>
    <dbReference type="NCBI Taxonomy" id="2592652"/>
    <lineage>
        <taxon>Bacteria</taxon>
        <taxon>Bacillati</taxon>
        <taxon>Actinomycetota</taxon>
        <taxon>Actinomycetes</taxon>
        <taxon>Micrococcales</taxon>
        <taxon>Microbacteriaceae</taxon>
        <taxon>Agromyces</taxon>
    </lineage>
</organism>
<evidence type="ECO:0000256" key="6">
    <source>
        <dbReference type="ARBA" id="ARBA00038887"/>
    </source>
</evidence>
<protein>
    <recommendedName>
        <fullName evidence="6">fructokinase</fullName>
        <ecNumber evidence="6">2.7.1.4</ecNumber>
    </recommendedName>
</protein>
<dbReference type="InterPro" id="IPR051804">
    <property type="entry name" value="Carb_Metab_Reg_Kinase/Isom"/>
</dbReference>
<keyword evidence="3" id="KW-0479">Metal-binding</keyword>
<sequence length="304" mass="31054">MIAGVETGGTKVVAAVAHDASPGDLLDHVELPTTTPAETGAALRAFLDRWDPSRTARVGVASFGPLDLDQASAGYGSITATVKPGWPGVRIADLVGGRPFSLVSDVTGAVIGEATHGAGAGLSDVSYLTVGTGIGVGAIVDGRRVAQRSHPEVGHLPVRRHPDDAFDGVCPFHGDCIEGLASGPAIASRWGRPTRDLGPDLDRAVRLEAWYLGQLVASITYTLVPRRVILGGGVMKLPGVLDTTRAAFARELAGALGDRHPAADPSTFLVPPTLGDLAGVRGALELATQAEESAASEASEASAA</sequence>
<evidence type="ECO:0000256" key="1">
    <source>
        <dbReference type="ARBA" id="ARBA00001946"/>
    </source>
</evidence>
<dbReference type="InterPro" id="IPR000600">
    <property type="entry name" value="ROK"/>
</dbReference>
<dbReference type="InterPro" id="IPR043129">
    <property type="entry name" value="ATPase_NBD"/>
</dbReference>
<dbReference type="AlphaFoldDB" id="A0A5C1YKP9"/>
<dbReference type="CDD" id="cd24067">
    <property type="entry name" value="ASKHA_NBD_ROK_BsFRK-like"/>
    <property type="match status" value="1"/>
</dbReference>
<evidence type="ECO:0000256" key="5">
    <source>
        <dbReference type="ARBA" id="ARBA00022842"/>
    </source>
</evidence>
<dbReference type="RefSeq" id="WP_149162161.1">
    <property type="nucleotide sequence ID" value="NZ_CP043505.1"/>
</dbReference>
<dbReference type="GO" id="GO:0008865">
    <property type="term" value="F:fructokinase activity"/>
    <property type="evidence" value="ECO:0007669"/>
    <property type="project" value="UniProtKB-EC"/>
</dbReference>
<keyword evidence="5" id="KW-0460">Magnesium</keyword>
<dbReference type="PANTHER" id="PTHR42742:SF3">
    <property type="entry name" value="FRUCTOKINASE"/>
    <property type="match status" value="1"/>
</dbReference>
<dbReference type="KEGG" id="ail:FLP10_08390"/>
<dbReference type="SUPFAM" id="SSF53067">
    <property type="entry name" value="Actin-like ATPase domain"/>
    <property type="match status" value="1"/>
</dbReference>
<dbReference type="PANTHER" id="PTHR42742">
    <property type="entry name" value="TRANSCRIPTIONAL REPRESSOR MPRA"/>
    <property type="match status" value="1"/>
</dbReference>
<accession>A0A5C1YKP9</accession>
<dbReference type="Pfam" id="PF00480">
    <property type="entry name" value="ROK"/>
    <property type="match status" value="1"/>
</dbReference>
<evidence type="ECO:0000256" key="3">
    <source>
        <dbReference type="ARBA" id="ARBA00022723"/>
    </source>
</evidence>
<gene>
    <name evidence="8" type="ORF">FLP10_08390</name>
</gene>
<dbReference type="Gene3D" id="3.30.420.40">
    <property type="match status" value="2"/>
</dbReference>
<dbReference type="GO" id="GO:0046872">
    <property type="term" value="F:metal ion binding"/>
    <property type="evidence" value="ECO:0007669"/>
    <property type="project" value="UniProtKB-KW"/>
</dbReference>
<comment type="similarity">
    <text evidence="2">Belongs to the ROK (NagC/XylR) family.</text>
</comment>
<dbReference type="OrthoDB" id="9783435at2"/>
<keyword evidence="4" id="KW-0862">Zinc</keyword>
<keyword evidence="9" id="KW-1185">Reference proteome</keyword>
<dbReference type="EMBL" id="CP043505">
    <property type="protein sequence ID" value="QEO16148.1"/>
    <property type="molecule type" value="Genomic_DNA"/>
</dbReference>
<proteinExistence type="inferred from homology"/>
<evidence type="ECO:0000256" key="2">
    <source>
        <dbReference type="ARBA" id="ARBA00006479"/>
    </source>
</evidence>
<evidence type="ECO:0000313" key="8">
    <source>
        <dbReference type="EMBL" id="QEO16148.1"/>
    </source>
</evidence>
<evidence type="ECO:0000313" key="9">
    <source>
        <dbReference type="Proteomes" id="UP000324678"/>
    </source>
</evidence>